<dbReference type="OrthoDB" id="828890at2759"/>
<evidence type="ECO:0000313" key="2">
    <source>
        <dbReference type="Proteomes" id="UP000027138"/>
    </source>
</evidence>
<name>A0A067LN29_JATCU</name>
<gene>
    <name evidence="1" type="ORF">JCGZ_10045</name>
</gene>
<reference evidence="1 2" key="1">
    <citation type="journal article" date="2014" name="PLoS ONE">
        <title>Global Analysis of Gene Expression Profiles in Physic Nut (Jatropha curcas L.) Seedlings Exposed to Salt Stress.</title>
        <authorList>
            <person name="Zhang L."/>
            <person name="Zhang C."/>
            <person name="Wu P."/>
            <person name="Chen Y."/>
            <person name="Li M."/>
            <person name="Jiang H."/>
            <person name="Wu G."/>
        </authorList>
    </citation>
    <scope>NUCLEOTIDE SEQUENCE [LARGE SCALE GENOMIC DNA]</scope>
    <source>
        <strain evidence="2">cv. GZQX0401</strain>
        <tissue evidence="1">Young leaves</tissue>
    </source>
</reference>
<keyword evidence="2" id="KW-1185">Reference proteome</keyword>
<protein>
    <submittedName>
        <fullName evidence="1">Uncharacterized protein</fullName>
    </submittedName>
</protein>
<dbReference type="InterPro" id="IPR025322">
    <property type="entry name" value="PADRE_dom"/>
</dbReference>
<dbReference type="PANTHER" id="PTHR33052">
    <property type="entry name" value="DUF4228 DOMAIN PROTEIN-RELATED"/>
    <property type="match status" value="1"/>
</dbReference>
<dbReference type="EMBL" id="KK914219">
    <property type="protein sequence ID" value="KDP46205.1"/>
    <property type="molecule type" value="Genomic_DNA"/>
</dbReference>
<dbReference type="STRING" id="180498.A0A067LN29"/>
<evidence type="ECO:0000313" key="1">
    <source>
        <dbReference type="EMBL" id="KDP46205.1"/>
    </source>
</evidence>
<dbReference type="Proteomes" id="UP000027138">
    <property type="component" value="Unassembled WGS sequence"/>
</dbReference>
<accession>A0A067LN29</accession>
<dbReference type="AlphaFoldDB" id="A0A067LN29"/>
<dbReference type="Pfam" id="PF14009">
    <property type="entry name" value="PADRE"/>
    <property type="match status" value="1"/>
</dbReference>
<dbReference type="KEGG" id="jcu:105631804"/>
<sequence length="167" mass="18139">MGNCVAPQYTKTDTTLTLTAQNWQYPTTKIVHIDGKLQELKQPTMANVVLSQNLNCFLCSSESMYVNCHVPHVPDDEELQLGQIYFLLPLSKSNGLLSLQELCALAIKASAALNQLDSDAPSSKTTSFNGSKLLPAGGHRFCKIPIAFDIVGVNFPAGKDEATIKLI</sequence>
<organism evidence="1 2">
    <name type="scientific">Jatropha curcas</name>
    <name type="common">Barbados nut</name>
    <dbReference type="NCBI Taxonomy" id="180498"/>
    <lineage>
        <taxon>Eukaryota</taxon>
        <taxon>Viridiplantae</taxon>
        <taxon>Streptophyta</taxon>
        <taxon>Embryophyta</taxon>
        <taxon>Tracheophyta</taxon>
        <taxon>Spermatophyta</taxon>
        <taxon>Magnoliopsida</taxon>
        <taxon>eudicotyledons</taxon>
        <taxon>Gunneridae</taxon>
        <taxon>Pentapetalae</taxon>
        <taxon>rosids</taxon>
        <taxon>fabids</taxon>
        <taxon>Malpighiales</taxon>
        <taxon>Euphorbiaceae</taxon>
        <taxon>Crotonoideae</taxon>
        <taxon>Jatropheae</taxon>
        <taxon>Jatropha</taxon>
    </lineage>
</organism>
<proteinExistence type="predicted"/>